<protein>
    <submittedName>
        <fullName evidence="1">Uncharacterized protein</fullName>
    </submittedName>
</protein>
<reference evidence="1" key="1">
    <citation type="submission" date="2014-11" db="EMBL/GenBank/DDBJ databases">
        <authorList>
            <person name="Amaro Gonzalez C."/>
        </authorList>
    </citation>
    <scope>NUCLEOTIDE SEQUENCE</scope>
</reference>
<proteinExistence type="predicted"/>
<dbReference type="EMBL" id="GBXM01043027">
    <property type="protein sequence ID" value="JAH65550.1"/>
    <property type="molecule type" value="Transcribed_RNA"/>
</dbReference>
<accession>A0A0E9UJV0</accession>
<reference evidence="1" key="2">
    <citation type="journal article" date="2015" name="Fish Shellfish Immunol.">
        <title>Early steps in the European eel (Anguilla anguilla)-Vibrio vulnificus interaction in the gills: Role of the RtxA13 toxin.</title>
        <authorList>
            <person name="Callol A."/>
            <person name="Pajuelo D."/>
            <person name="Ebbesson L."/>
            <person name="Teles M."/>
            <person name="MacKenzie S."/>
            <person name="Amaro C."/>
        </authorList>
    </citation>
    <scope>NUCLEOTIDE SEQUENCE</scope>
</reference>
<dbReference type="AlphaFoldDB" id="A0A0E9UJV0"/>
<evidence type="ECO:0000313" key="1">
    <source>
        <dbReference type="EMBL" id="JAH65550.1"/>
    </source>
</evidence>
<organism evidence="1">
    <name type="scientific">Anguilla anguilla</name>
    <name type="common">European freshwater eel</name>
    <name type="synonym">Muraena anguilla</name>
    <dbReference type="NCBI Taxonomy" id="7936"/>
    <lineage>
        <taxon>Eukaryota</taxon>
        <taxon>Metazoa</taxon>
        <taxon>Chordata</taxon>
        <taxon>Craniata</taxon>
        <taxon>Vertebrata</taxon>
        <taxon>Euteleostomi</taxon>
        <taxon>Actinopterygii</taxon>
        <taxon>Neopterygii</taxon>
        <taxon>Teleostei</taxon>
        <taxon>Anguilliformes</taxon>
        <taxon>Anguillidae</taxon>
        <taxon>Anguilla</taxon>
    </lineage>
</organism>
<sequence length="78" mass="9260">MWSTLRFLSSAPLAYKNVHEDLWHTFTPCLKIHLPDRQSDQFVHILQSFSSPQKSIRNLYPPQLLMQKSFAQKIDFKK</sequence>
<name>A0A0E9UJV0_ANGAN</name>